<reference evidence="1" key="2">
    <citation type="journal article" date="2020" name="Nat. Commun.">
        <title>Large-scale genome sequencing of mycorrhizal fungi provides insights into the early evolution of symbiotic traits.</title>
        <authorList>
            <person name="Miyauchi S."/>
            <person name="Kiss E."/>
            <person name="Kuo A."/>
            <person name="Drula E."/>
            <person name="Kohler A."/>
            <person name="Sanchez-Garcia M."/>
            <person name="Morin E."/>
            <person name="Andreopoulos B."/>
            <person name="Barry K.W."/>
            <person name="Bonito G."/>
            <person name="Buee M."/>
            <person name="Carver A."/>
            <person name="Chen C."/>
            <person name="Cichocki N."/>
            <person name="Clum A."/>
            <person name="Culley D."/>
            <person name="Crous P.W."/>
            <person name="Fauchery L."/>
            <person name="Girlanda M."/>
            <person name="Hayes R.D."/>
            <person name="Keri Z."/>
            <person name="LaButti K."/>
            <person name="Lipzen A."/>
            <person name="Lombard V."/>
            <person name="Magnuson J."/>
            <person name="Maillard F."/>
            <person name="Murat C."/>
            <person name="Nolan M."/>
            <person name="Ohm R.A."/>
            <person name="Pangilinan J."/>
            <person name="Pereira M.F."/>
            <person name="Perotto S."/>
            <person name="Peter M."/>
            <person name="Pfister S."/>
            <person name="Riley R."/>
            <person name="Sitrit Y."/>
            <person name="Stielow J.B."/>
            <person name="Szollosi G."/>
            <person name="Zifcakova L."/>
            <person name="Stursova M."/>
            <person name="Spatafora J.W."/>
            <person name="Tedersoo L."/>
            <person name="Vaario L.M."/>
            <person name="Yamada A."/>
            <person name="Yan M."/>
            <person name="Wang P."/>
            <person name="Xu J."/>
            <person name="Bruns T."/>
            <person name="Baldrian P."/>
            <person name="Vilgalys R."/>
            <person name="Dunand C."/>
            <person name="Henrissat B."/>
            <person name="Grigoriev I.V."/>
            <person name="Hibbett D."/>
            <person name="Nagy L.G."/>
            <person name="Martin F.M."/>
        </authorList>
    </citation>
    <scope>NUCLEOTIDE SEQUENCE</scope>
    <source>
        <strain evidence="1">Prilba</strain>
    </source>
</reference>
<feature type="non-terminal residue" evidence="1">
    <location>
        <position position="184"/>
    </location>
</feature>
<gene>
    <name evidence="1" type="ORF">DFH94DRAFT_599101</name>
</gene>
<sequence>ARSLYRWIYSVLTSSLTRPSLHHVRAHTSSSDPPSRANALVDHLASSSHSHPIPPPPVPLPTFFMDKFTPYLPSFQYIDSHLPLLLHSLLASRTFFHPSFAPLHTISPLFYDSHSLPLHPYTRASSSYSAVVQLYARSGQLPTSLSRATRFHEGSMLCRFGCQSLEDAHHIFVHCPVFQELRDE</sequence>
<name>A0A9P5TDT3_9AGAM</name>
<protein>
    <submittedName>
        <fullName evidence="1">Uncharacterized protein</fullName>
    </submittedName>
</protein>
<proteinExistence type="predicted"/>
<accession>A0A9P5TDT3</accession>
<keyword evidence="2" id="KW-1185">Reference proteome</keyword>
<dbReference type="OrthoDB" id="3260407at2759"/>
<dbReference type="EMBL" id="WHVB01000001">
    <property type="protein sequence ID" value="KAF8487040.1"/>
    <property type="molecule type" value="Genomic_DNA"/>
</dbReference>
<dbReference type="Proteomes" id="UP000759537">
    <property type="component" value="Unassembled WGS sequence"/>
</dbReference>
<feature type="non-terminal residue" evidence="1">
    <location>
        <position position="1"/>
    </location>
</feature>
<evidence type="ECO:0000313" key="2">
    <source>
        <dbReference type="Proteomes" id="UP000759537"/>
    </source>
</evidence>
<comment type="caution">
    <text evidence="1">The sequence shown here is derived from an EMBL/GenBank/DDBJ whole genome shotgun (WGS) entry which is preliminary data.</text>
</comment>
<evidence type="ECO:0000313" key="1">
    <source>
        <dbReference type="EMBL" id="KAF8487040.1"/>
    </source>
</evidence>
<organism evidence="1 2">
    <name type="scientific">Russula ochroleuca</name>
    <dbReference type="NCBI Taxonomy" id="152965"/>
    <lineage>
        <taxon>Eukaryota</taxon>
        <taxon>Fungi</taxon>
        <taxon>Dikarya</taxon>
        <taxon>Basidiomycota</taxon>
        <taxon>Agaricomycotina</taxon>
        <taxon>Agaricomycetes</taxon>
        <taxon>Russulales</taxon>
        <taxon>Russulaceae</taxon>
        <taxon>Russula</taxon>
    </lineage>
</organism>
<reference evidence="1" key="1">
    <citation type="submission" date="2019-10" db="EMBL/GenBank/DDBJ databases">
        <authorList>
            <consortium name="DOE Joint Genome Institute"/>
            <person name="Kuo A."/>
            <person name="Miyauchi S."/>
            <person name="Kiss E."/>
            <person name="Drula E."/>
            <person name="Kohler A."/>
            <person name="Sanchez-Garcia M."/>
            <person name="Andreopoulos B."/>
            <person name="Barry K.W."/>
            <person name="Bonito G."/>
            <person name="Buee M."/>
            <person name="Carver A."/>
            <person name="Chen C."/>
            <person name="Cichocki N."/>
            <person name="Clum A."/>
            <person name="Culley D."/>
            <person name="Crous P.W."/>
            <person name="Fauchery L."/>
            <person name="Girlanda M."/>
            <person name="Hayes R."/>
            <person name="Keri Z."/>
            <person name="LaButti K."/>
            <person name="Lipzen A."/>
            <person name="Lombard V."/>
            <person name="Magnuson J."/>
            <person name="Maillard F."/>
            <person name="Morin E."/>
            <person name="Murat C."/>
            <person name="Nolan M."/>
            <person name="Ohm R."/>
            <person name="Pangilinan J."/>
            <person name="Pereira M."/>
            <person name="Perotto S."/>
            <person name="Peter M."/>
            <person name="Riley R."/>
            <person name="Sitrit Y."/>
            <person name="Stielow B."/>
            <person name="Szollosi G."/>
            <person name="Zifcakova L."/>
            <person name="Stursova M."/>
            <person name="Spatafora J.W."/>
            <person name="Tedersoo L."/>
            <person name="Vaario L.-M."/>
            <person name="Yamada A."/>
            <person name="Yan M."/>
            <person name="Wang P."/>
            <person name="Xu J."/>
            <person name="Bruns T."/>
            <person name="Baldrian P."/>
            <person name="Vilgalys R."/>
            <person name="Henrissat B."/>
            <person name="Grigoriev I.V."/>
            <person name="Hibbett D."/>
            <person name="Nagy L.G."/>
            <person name="Martin F.M."/>
        </authorList>
    </citation>
    <scope>NUCLEOTIDE SEQUENCE</scope>
    <source>
        <strain evidence="1">Prilba</strain>
    </source>
</reference>
<dbReference type="AlphaFoldDB" id="A0A9P5TDT3"/>